<keyword evidence="1" id="KW-0812">Transmembrane</keyword>
<protein>
    <submittedName>
        <fullName evidence="2">Uncharacterized protein</fullName>
    </submittedName>
</protein>
<reference evidence="2 3" key="1">
    <citation type="submission" date="2019-02" db="EMBL/GenBank/DDBJ databases">
        <title>Shewanella sp. D4-2 isolated from Dokdo Island.</title>
        <authorList>
            <person name="Baek K."/>
        </authorList>
    </citation>
    <scope>NUCLEOTIDE SEQUENCE [LARGE SCALE GENOMIC DNA]</scope>
    <source>
        <strain evidence="2 3">D4-2</strain>
    </source>
</reference>
<dbReference type="AlphaFoldDB" id="A0A411PL21"/>
<feature type="transmembrane region" description="Helical" evidence="1">
    <location>
        <begin position="57"/>
        <end position="76"/>
    </location>
</feature>
<keyword evidence="3" id="KW-1185">Reference proteome</keyword>
<proteinExistence type="predicted"/>
<evidence type="ECO:0000313" key="3">
    <source>
        <dbReference type="Proteomes" id="UP000291106"/>
    </source>
</evidence>
<evidence type="ECO:0000313" key="2">
    <source>
        <dbReference type="EMBL" id="QBF84214.1"/>
    </source>
</evidence>
<keyword evidence="1" id="KW-0472">Membrane</keyword>
<name>A0A411PL21_9GAMM</name>
<dbReference type="KEGG" id="smai:EXU30_17205"/>
<dbReference type="RefSeq" id="WP_130602101.1">
    <property type="nucleotide sequence ID" value="NZ_CP036200.1"/>
</dbReference>
<keyword evidence="1" id="KW-1133">Transmembrane helix</keyword>
<accession>A0A411PL21</accession>
<sequence>MQISIVVLASLICFAAVWVMKERESVLTVPVRLLLASSLSIVALSMLSFVYGAQTAVMAFILVGAVMWMAVSMARLSKFQFKS</sequence>
<dbReference type="Proteomes" id="UP000291106">
    <property type="component" value="Chromosome"/>
</dbReference>
<gene>
    <name evidence="2" type="ORF">EXU30_17205</name>
</gene>
<dbReference type="EMBL" id="CP036200">
    <property type="protein sequence ID" value="QBF84214.1"/>
    <property type="molecule type" value="Genomic_DNA"/>
</dbReference>
<organism evidence="2 3">
    <name type="scientific">Shewanella maritima</name>
    <dbReference type="NCBI Taxonomy" id="2520507"/>
    <lineage>
        <taxon>Bacteria</taxon>
        <taxon>Pseudomonadati</taxon>
        <taxon>Pseudomonadota</taxon>
        <taxon>Gammaproteobacteria</taxon>
        <taxon>Alteromonadales</taxon>
        <taxon>Shewanellaceae</taxon>
        <taxon>Shewanella</taxon>
    </lineage>
</organism>
<evidence type="ECO:0000256" key="1">
    <source>
        <dbReference type="SAM" id="Phobius"/>
    </source>
</evidence>